<organism evidence="2 3">
    <name type="scientific">Pleurodeles waltl</name>
    <name type="common">Iberian ribbed newt</name>
    <dbReference type="NCBI Taxonomy" id="8319"/>
    <lineage>
        <taxon>Eukaryota</taxon>
        <taxon>Metazoa</taxon>
        <taxon>Chordata</taxon>
        <taxon>Craniata</taxon>
        <taxon>Vertebrata</taxon>
        <taxon>Euteleostomi</taxon>
        <taxon>Amphibia</taxon>
        <taxon>Batrachia</taxon>
        <taxon>Caudata</taxon>
        <taxon>Salamandroidea</taxon>
        <taxon>Salamandridae</taxon>
        <taxon>Pleurodelinae</taxon>
        <taxon>Pleurodeles</taxon>
    </lineage>
</organism>
<proteinExistence type="predicted"/>
<accession>A0AAV7NAY5</accession>
<feature type="region of interest" description="Disordered" evidence="1">
    <location>
        <begin position="1"/>
        <end position="26"/>
    </location>
</feature>
<evidence type="ECO:0000256" key="1">
    <source>
        <dbReference type="SAM" id="MobiDB-lite"/>
    </source>
</evidence>
<dbReference type="EMBL" id="JANPWB010000012">
    <property type="protein sequence ID" value="KAJ1111829.1"/>
    <property type="molecule type" value="Genomic_DNA"/>
</dbReference>
<gene>
    <name evidence="2" type="ORF">NDU88_000102</name>
</gene>
<sequence length="178" mass="19442">MDCAQCPRRSGAARTTITQPGRHPRQQMETLGAEPITQGCTCVVGPAKINFTPINTSLPSSLCRWHLVSRKSPTNAQRSLRPLRAQSDHVKVFTMRYATWFLVAMDNILPLHRNCGVATCRGLSEPVDFQVIFPLSRLHYCHVADPEAVQHGGCGSRGYGGLALAVLSPPTLLQDPGK</sequence>
<dbReference type="Proteomes" id="UP001066276">
    <property type="component" value="Chromosome 8"/>
</dbReference>
<evidence type="ECO:0000313" key="2">
    <source>
        <dbReference type="EMBL" id="KAJ1111829.1"/>
    </source>
</evidence>
<comment type="caution">
    <text evidence="2">The sequence shown here is derived from an EMBL/GenBank/DDBJ whole genome shotgun (WGS) entry which is preliminary data.</text>
</comment>
<reference evidence="2" key="1">
    <citation type="journal article" date="2022" name="bioRxiv">
        <title>Sequencing and chromosome-scale assembly of the giantPleurodeles waltlgenome.</title>
        <authorList>
            <person name="Brown T."/>
            <person name="Elewa A."/>
            <person name="Iarovenko S."/>
            <person name="Subramanian E."/>
            <person name="Araus A.J."/>
            <person name="Petzold A."/>
            <person name="Susuki M."/>
            <person name="Suzuki K.-i.T."/>
            <person name="Hayashi T."/>
            <person name="Toyoda A."/>
            <person name="Oliveira C."/>
            <person name="Osipova E."/>
            <person name="Leigh N.D."/>
            <person name="Simon A."/>
            <person name="Yun M.H."/>
        </authorList>
    </citation>
    <scope>NUCLEOTIDE SEQUENCE</scope>
    <source>
        <strain evidence="2">20211129_DDA</strain>
        <tissue evidence="2">Liver</tissue>
    </source>
</reference>
<protein>
    <submittedName>
        <fullName evidence="2">Uncharacterized protein</fullName>
    </submittedName>
</protein>
<keyword evidence="3" id="KW-1185">Reference proteome</keyword>
<name>A0AAV7NAY5_PLEWA</name>
<evidence type="ECO:0000313" key="3">
    <source>
        <dbReference type="Proteomes" id="UP001066276"/>
    </source>
</evidence>
<dbReference type="AlphaFoldDB" id="A0AAV7NAY5"/>